<proteinExistence type="predicted"/>
<sequence>MKIESMFWNKEALKHQLPGKHYVVEKIVDPVLGSLPWVNNTIQIWRQITIAIDGKIYTMGCQRFTKYKNRDSGWYFGGSNEFSPEFNTIGELKSWLSDKVIKGTCGDGSGGYHIRVNQSPRKHEVWI</sequence>
<dbReference type="AlphaFoldDB" id="A0A0F9RLS9"/>
<evidence type="ECO:0000313" key="1">
    <source>
        <dbReference type="EMBL" id="KKN55699.1"/>
    </source>
</evidence>
<reference evidence="1" key="1">
    <citation type="journal article" date="2015" name="Nature">
        <title>Complex archaea that bridge the gap between prokaryotes and eukaryotes.</title>
        <authorList>
            <person name="Spang A."/>
            <person name="Saw J.H."/>
            <person name="Jorgensen S.L."/>
            <person name="Zaremba-Niedzwiedzka K."/>
            <person name="Martijn J."/>
            <person name="Lind A.E."/>
            <person name="van Eijk R."/>
            <person name="Schleper C."/>
            <person name="Guy L."/>
            <person name="Ettema T.J."/>
        </authorList>
    </citation>
    <scope>NUCLEOTIDE SEQUENCE</scope>
</reference>
<dbReference type="EMBL" id="LAZR01000875">
    <property type="protein sequence ID" value="KKN55699.1"/>
    <property type="molecule type" value="Genomic_DNA"/>
</dbReference>
<gene>
    <name evidence="1" type="ORF">LCGC14_0580010</name>
</gene>
<name>A0A0F9RLS9_9ZZZZ</name>
<accession>A0A0F9RLS9</accession>
<protein>
    <submittedName>
        <fullName evidence="1">Uncharacterized protein</fullName>
    </submittedName>
</protein>
<organism evidence="1">
    <name type="scientific">marine sediment metagenome</name>
    <dbReference type="NCBI Taxonomy" id="412755"/>
    <lineage>
        <taxon>unclassified sequences</taxon>
        <taxon>metagenomes</taxon>
        <taxon>ecological metagenomes</taxon>
    </lineage>
</organism>
<comment type="caution">
    <text evidence="1">The sequence shown here is derived from an EMBL/GenBank/DDBJ whole genome shotgun (WGS) entry which is preliminary data.</text>
</comment>